<accession>A0A024UJ23</accession>
<reference evidence="2" key="1">
    <citation type="submission" date="2013-12" db="EMBL/GenBank/DDBJ databases">
        <title>The Genome Sequence of Aphanomyces invadans NJM9701.</title>
        <authorList>
            <consortium name="The Broad Institute Genomics Platform"/>
            <person name="Russ C."/>
            <person name="Tyler B."/>
            <person name="van West P."/>
            <person name="Dieguez-Uribeondo J."/>
            <person name="Young S.K."/>
            <person name="Zeng Q."/>
            <person name="Gargeya S."/>
            <person name="Fitzgerald M."/>
            <person name="Abouelleil A."/>
            <person name="Alvarado L."/>
            <person name="Chapman S.B."/>
            <person name="Gainer-Dewar J."/>
            <person name="Goldberg J."/>
            <person name="Griggs A."/>
            <person name="Gujja S."/>
            <person name="Hansen M."/>
            <person name="Howarth C."/>
            <person name="Imamovic A."/>
            <person name="Ireland A."/>
            <person name="Larimer J."/>
            <person name="McCowan C."/>
            <person name="Murphy C."/>
            <person name="Pearson M."/>
            <person name="Poon T.W."/>
            <person name="Priest M."/>
            <person name="Roberts A."/>
            <person name="Saif S."/>
            <person name="Shea T."/>
            <person name="Sykes S."/>
            <person name="Wortman J."/>
            <person name="Nusbaum C."/>
            <person name="Birren B."/>
        </authorList>
    </citation>
    <scope>NUCLEOTIDE SEQUENCE [LARGE SCALE GENOMIC DNA]</scope>
    <source>
        <strain evidence="2">NJM9701</strain>
    </source>
</reference>
<dbReference type="AlphaFoldDB" id="A0A024UJ23"/>
<evidence type="ECO:0000313" key="2">
    <source>
        <dbReference type="EMBL" id="ETW06200.1"/>
    </source>
</evidence>
<feature type="transmembrane region" description="Helical" evidence="1">
    <location>
        <begin position="62"/>
        <end position="80"/>
    </location>
</feature>
<organism evidence="2">
    <name type="scientific">Aphanomyces invadans</name>
    <dbReference type="NCBI Taxonomy" id="157072"/>
    <lineage>
        <taxon>Eukaryota</taxon>
        <taxon>Sar</taxon>
        <taxon>Stramenopiles</taxon>
        <taxon>Oomycota</taxon>
        <taxon>Saprolegniomycetes</taxon>
        <taxon>Saprolegniales</taxon>
        <taxon>Verrucalvaceae</taxon>
        <taxon>Aphanomyces</taxon>
    </lineage>
</organism>
<keyword evidence="1" id="KW-0472">Membrane</keyword>
<dbReference type="OrthoDB" id="75570at2759"/>
<dbReference type="EMBL" id="KI913955">
    <property type="protein sequence ID" value="ETW06200.1"/>
    <property type="molecule type" value="Genomic_DNA"/>
</dbReference>
<keyword evidence="1" id="KW-0812">Transmembrane</keyword>
<dbReference type="RefSeq" id="XP_008864275.1">
    <property type="nucleotide sequence ID" value="XM_008866053.1"/>
</dbReference>
<sequence>MVPFLQTALSLFGMGEFATHHATRAVYATTGMLQVSLLSLGALTFDSEDATFQKIKQSKVKAVATVGAVALAFLGLGSLVEVSAGYGQFMAAAIKVLGFGGIRNYVLPYVVGKNAECVFFVLLFAGTLLDGFDPTTSSAVTAATVVGSSRSHHDDHHHAA</sequence>
<gene>
    <name evidence="2" type="ORF">H310_02519</name>
</gene>
<dbReference type="VEuPathDB" id="FungiDB:H310_02519"/>
<name>A0A024UJ23_9STRA</name>
<dbReference type="GeneID" id="20079569"/>
<protein>
    <submittedName>
        <fullName evidence="2">Uncharacterized protein</fullName>
    </submittedName>
</protein>
<evidence type="ECO:0000256" key="1">
    <source>
        <dbReference type="SAM" id="Phobius"/>
    </source>
</evidence>
<keyword evidence="1" id="KW-1133">Transmembrane helix</keyword>
<proteinExistence type="predicted"/>